<name>X1MZJ7_9ZZZZ</name>
<accession>X1MZJ7</accession>
<sequence length="44" mass="4649">MTEEEVSLQQAKALNVVKGKRGNPTPLSLRAEGVAISGRPNSKS</sequence>
<comment type="caution">
    <text evidence="2">The sequence shown here is derived from an EMBL/GenBank/DDBJ whole genome shotgun (WGS) entry which is preliminary data.</text>
</comment>
<organism evidence="2">
    <name type="scientific">marine sediment metagenome</name>
    <dbReference type="NCBI Taxonomy" id="412755"/>
    <lineage>
        <taxon>unclassified sequences</taxon>
        <taxon>metagenomes</taxon>
        <taxon>ecological metagenomes</taxon>
    </lineage>
</organism>
<gene>
    <name evidence="2" type="ORF">S06H3_49636</name>
</gene>
<proteinExistence type="predicted"/>
<feature type="region of interest" description="Disordered" evidence="1">
    <location>
        <begin position="17"/>
        <end position="44"/>
    </location>
</feature>
<dbReference type="EMBL" id="BARV01031354">
    <property type="protein sequence ID" value="GAI36723.1"/>
    <property type="molecule type" value="Genomic_DNA"/>
</dbReference>
<evidence type="ECO:0000256" key="1">
    <source>
        <dbReference type="SAM" id="MobiDB-lite"/>
    </source>
</evidence>
<dbReference type="AlphaFoldDB" id="X1MZJ7"/>
<reference evidence="2" key="1">
    <citation type="journal article" date="2014" name="Front. Microbiol.">
        <title>High frequency of phylogenetically diverse reductive dehalogenase-homologous genes in deep subseafloor sedimentary metagenomes.</title>
        <authorList>
            <person name="Kawai M."/>
            <person name="Futagami T."/>
            <person name="Toyoda A."/>
            <person name="Takaki Y."/>
            <person name="Nishi S."/>
            <person name="Hori S."/>
            <person name="Arai W."/>
            <person name="Tsubouchi T."/>
            <person name="Morono Y."/>
            <person name="Uchiyama I."/>
            <person name="Ito T."/>
            <person name="Fujiyama A."/>
            <person name="Inagaki F."/>
            <person name="Takami H."/>
        </authorList>
    </citation>
    <scope>NUCLEOTIDE SEQUENCE</scope>
    <source>
        <strain evidence="2">Expedition CK06-06</strain>
    </source>
</reference>
<evidence type="ECO:0000313" key="2">
    <source>
        <dbReference type="EMBL" id="GAI36723.1"/>
    </source>
</evidence>
<protein>
    <submittedName>
        <fullName evidence="2">Uncharacterized protein</fullName>
    </submittedName>
</protein>